<dbReference type="InterPro" id="IPR036388">
    <property type="entry name" value="WH-like_DNA-bd_sf"/>
</dbReference>
<organism evidence="1">
    <name type="scientific">marine sediment metagenome</name>
    <dbReference type="NCBI Taxonomy" id="412755"/>
    <lineage>
        <taxon>unclassified sequences</taxon>
        <taxon>metagenomes</taxon>
        <taxon>ecological metagenomes</taxon>
    </lineage>
</organism>
<sequence length="644" mass="73103">IDLSDEEIELYFRITGREMVSLGEISILTGKSNDECKKVVDKFIEKGLFKEIIGATPHYAALPPYAALVSQLRNFYTYISDIKSKIPKQLDKSFAKLESEAKGMESLKDSSEAMTELKERMITQIEAQKKEFDETISAIDNIRNITKDITDLGEIKKNISDDQMGSLTNHFENLNKKTSQIIRNQVDELRTQFGDVKKIVTDNLQKLRLGVIQQTVGDIIEKVVNTRLKDITDNLNVQLSVSQTVFTDELKKLTQGGDSEFASKLRSSIDAAVKSIDGISIKTGEEQEKTFSALIENFNKAAKLAEEKIDGLSGNIFESFGNIKEIFSKGIVETLDRTLSDIMNKLELSEITTRQFWEQSKRAKGAISMQDIWFIRSPEAAKAHIRDEISKTKMRVLIVAPDLLDIDIDAIKARPSRINFRIATHINTAIAEHESILQDLDEMDNVDYRNRTLQNLWGINRDYEEVILCVLSKTEFRGEEVTEIAGIGSIIEEHIKIFVPILEDAWVGARKEIMRGIKTSISNTSNQKTVSRKLEEPLIISPEAQPPTKSETVEPEIKDREEPSVLLTLFDSILNSIENKKGIELSASLERFQSEYVKQKGYNSILKNIHNKSNDIKQKTEELSSQDKENLKISMKFWKQKLDL</sequence>
<reference evidence="1" key="1">
    <citation type="journal article" date="2015" name="Nature">
        <title>Complex archaea that bridge the gap between prokaryotes and eukaryotes.</title>
        <authorList>
            <person name="Spang A."/>
            <person name="Saw J.H."/>
            <person name="Jorgensen S.L."/>
            <person name="Zaremba-Niedzwiedzka K."/>
            <person name="Martijn J."/>
            <person name="Lind A.E."/>
            <person name="van Eijk R."/>
            <person name="Schleper C."/>
            <person name="Guy L."/>
            <person name="Ettema T.J."/>
        </authorList>
    </citation>
    <scope>NUCLEOTIDE SEQUENCE</scope>
</reference>
<proteinExistence type="predicted"/>
<accession>A0A0F9UTB0</accession>
<comment type="caution">
    <text evidence="1">The sequence shown here is derived from an EMBL/GenBank/DDBJ whole genome shotgun (WGS) entry which is preliminary data.</text>
</comment>
<evidence type="ECO:0000313" key="1">
    <source>
        <dbReference type="EMBL" id="KKN64416.1"/>
    </source>
</evidence>
<protein>
    <recommendedName>
        <fullName evidence="2">Transcription regulator TrmB N-terminal domain-containing protein</fullName>
    </recommendedName>
</protein>
<evidence type="ECO:0008006" key="2">
    <source>
        <dbReference type="Google" id="ProtNLM"/>
    </source>
</evidence>
<gene>
    <name evidence="1" type="ORF">LCGC14_0492160</name>
</gene>
<name>A0A0F9UTB0_9ZZZZ</name>
<dbReference type="AlphaFoldDB" id="A0A0F9UTB0"/>
<dbReference type="EMBL" id="LAZR01000556">
    <property type="protein sequence ID" value="KKN64416.1"/>
    <property type="molecule type" value="Genomic_DNA"/>
</dbReference>
<feature type="non-terminal residue" evidence="1">
    <location>
        <position position="1"/>
    </location>
</feature>
<dbReference type="Gene3D" id="1.10.10.10">
    <property type="entry name" value="Winged helix-like DNA-binding domain superfamily/Winged helix DNA-binding domain"/>
    <property type="match status" value="1"/>
</dbReference>